<feature type="repeat" description="TPR" evidence="3">
    <location>
        <begin position="974"/>
        <end position="1007"/>
    </location>
</feature>
<dbReference type="PANTHER" id="PTHR15704:SF7">
    <property type="entry name" value="SUPERKILLER COMPLEX PROTEIN 3"/>
    <property type="match status" value="1"/>
</dbReference>
<dbReference type="Gene3D" id="1.25.40.10">
    <property type="entry name" value="Tetratricopeptide repeat domain"/>
    <property type="match status" value="6"/>
</dbReference>
<proteinExistence type="predicted"/>
<dbReference type="Pfam" id="PF13424">
    <property type="entry name" value="TPR_12"/>
    <property type="match status" value="1"/>
</dbReference>
<dbReference type="GeneID" id="106811033"/>
<feature type="repeat" description="TPR" evidence="3">
    <location>
        <begin position="591"/>
        <end position="624"/>
    </location>
</feature>
<feature type="repeat" description="TPR" evidence="3">
    <location>
        <begin position="557"/>
        <end position="590"/>
    </location>
</feature>
<dbReference type="RefSeq" id="XP_014670074.1">
    <property type="nucleotide sequence ID" value="XM_014814588.1"/>
</dbReference>
<accession>A0ABM1ED03</accession>
<dbReference type="InterPro" id="IPR011990">
    <property type="entry name" value="TPR-like_helical_dom_sf"/>
</dbReference>
<evidence type="ECO:0000313" key="4">
    <source>
        <dbReference type="Proteomes" id="UP000695022"/>
    </source>
</evidence>
<dbReference type="InterPro" id="IPR019734">
    <property type="entry name" value="TPR_rpt"/>
</dbReference>
<evidence type="ECO:0000256" key="2">
    <source>
        <dbReference type="ARBA" id="ARBA00022803"/>
    </source>
</evidence>
<dbReference type="Proteomes" id="UP000695022">
    <property type="component" value="Unplaced"/>
</dbReference>
<dbReference type="PANTHER" id="PTHR15704">
    <property type="entry name" value="SUPERKILLER 3 PROTEIN-RELATED"/>
    <property type="match status" value="1"/>
</dbReference>
<protein>
    <submittedName>
        <fullName evidence="5">Tetratricopeptide repeat protein 37-like isoform X1</fullName>
    </submittedName>
</protein>
<keyword evidence="4" id="KW-1185">Reference proteome</keyword>
<dbReference type="InterPro" id="IPR039226">
    <property type="entry name" value="Ski3/TTC37"/>
</dbReference>
<evidence type="ECO:0000256" key="1">
    <source>
        <dbReference type="ARBA" id="ARBA00022737"/>
    </source>
</evidence>
<sequence>MDPKEIKNALKDAREAIRIKNFKEALKHCKLVIKADKNNYNAWVFIGVAAAELDQPEQAEAAYRRAIDNAPEQILAWQGLCGFYEKGGDTYLTKLVDVYGKLKQMYNETDNSKMAAIEDKLTLLHIELGNINEAIKTWECMKLTTPSNMEDRVSGVTKKLAQYLVQQKSLSVGHSEFLCHLLEYLLKSLAAPSDDHKQINESFLQLIANSDSETAIVMKECKNMLNMYPDAQTPLKILCRVILKKSVEETIAIEEAESVAARLDILQPPSGLSAIINGVIKMKRQDYLNALELLQIGIGRSAECIEGWLYLSKVNRKLYRVEEAQQAAAKGIQLVQEVQTRECKKLLQALRLVLAESLALQRGVQLSKAEEIYTECIKMDGANANIKIKLGYVLLQQGKVEQAMELGTECMPGLPAPALALIGWVHLQKEQLEEAEQSVQQALEEDDNCAWYNHQMGIIHWKRREERSEKSFALFLKAAKLDPYFYGNFLYLGHFYAEVVKDLNKARRCYQKAYDLNKQSEDAAIALSDTYRRSGEHEANLNLLKAVTGNLSPVNCKWAWLRLGLAYLDTGNSTAAVTSFQAALRTNPTDFHCWECLGDAYTSRGSHTAAMKAYSRALELSPDSVYCMYQVASIKQIVGLYADAISEYKLLLQQFPDYVPAMRGFAEASLLQARAWLQQYFHGRVLRVCQDIIDVLTMAVNLKPGFSCLWKLMADACMLMRQLPADVVDVVVPAQLLRAGDSKLGQTLSVGKADILSLASKCYGRALRLLPDCCSLWQDLGTSYYYRMACTMDSTQKTELGCKALQSLKKAVTISPQDYRLWSALGVIAACQEISNPRLAQHAFIKSIDAEKNNVIAWTNLGALYLIHENCELAHEAFKVAQALDPSYVYCWVGQAMIAECVGNEEAMDLFRHTTELCMNMEGAIGYANWVCKMLQGMSSKKAESFHYSNKQLPGILGACDAMAKYTDRNRGNSLAYIMYGLLLEHLGLYTEASRAFSRAAQLLEESSEHQAKVRLNLARILCKLGRYVDAVQLYQTVTGQADFESICGMGLALYQASMMKESYQAYEKGLQICPEDDKSHVLVAMALVAYKFNDIAGAKSVLFKSSLCQPVSTMGLLALCALGCLQRDDTLAQAALHELHKHRQDVSHVADITTLLASLGTLLGRPEMAVREASKHVHAHPHLESLWFLLGEALLKCSAASERSFLCAQKALHLSDGTSQMSQLLASLCGLAAGNYKAALQYAQRAVHQNPGGTTTWTSLLACCIAVSRSGSGKNFSHFELCLKNHILNTLQNDNYVSKIHEWVKLLN</sequence>
<dbReference type="Pfam" id="PF13181">
    <property type="entry name" value="TPR_8"/>
    <property type="match status" value="1"/>
</dbReference>
<organism evidence="4 5">
    <name type="scientific">Priapulus caudatus</name>
    <name type="common">Priapulid worm</name>
    <dbReference type="NCBI Taxonomy" id="37621"/>
    <lineage>
        <taxon>Eukaryota</taxon>
        <taxon>Metazoa</taxon>
        <taxon>Ecdysozoa</taxon>
        <taxon>Scalidophora</taxon>
        <taxon>Priapulida</taxon>
        <taxon>Priapulimorpha</taxon>
        <taxon>Priapulimorphida</taxon>
        <taxon>Priapulidae</taxon>
        <taxon>Priapulus</taxon>
    </lineage>
</organism>
<dbReference type="Pfam" id="PF13432">
    <property type="entry name" value="TPR_16"/>
    <property type="match status" value="2"/>
</dbReference>
<keyword evidence="1" id="KW-0677">Repeat</keyword>
<dbReference type="PROSITE" id="PS50005">
    <property type="entry name" value="TPR"/>
    <property type="match status" value="5"/>
</dbReference>
<keyword evidence="2 3" id="KW-0802">TPR repeat</keyword>
<evidence type="ECO:0000256" key="3">
    <source>
        <dbReference type="PROSITE-ProRule" id="PRU00339"/>
    </source>
</evidence>
<feature type="repeat" description="TPR" evidence="3">
    <location>
        <begin position="855"/>
        <end position="888"/>
    </location>
</feature>
<reference evidence="5" key="1">
    <citation type="submission" date="2025-08" db="UniProtKB">
        <authorList>
            <consortium name="RefSeq"/>
        </authorList>
    </citation>
    <scope>IDENTIFICATION</scope>
</reference>
<feature type="repeat" description="TPR" evidence="3">
    <location>
        <begin position="40"/>
        <end position="73"/>
    </location>
</feature>
<dbReference type="SUPFAM" id="SSF48452">
    <property type="entry name" value="TPR-like"/>
    <property type="match status" value="5"/>
</dbReference>
<dbReference type="SUPFAM" id="SSF81901">
    <property type="entry name" value="HCP-like"/>
    <property type="match status" value="1"/>
</dbReference>
<name>A0ABM1ED03_PRICU</name>
<dbReference type="SMART" id="SM00028">
    <property type="entry name" value="TPR"/>
    <property type="match status" value="10"/>
</dbReference>
<evidence type="ECO:0000313" key="5">
    <source>
        <dbReference type="RefSeq" id="XP_014670074.1"/>
    </source>
</evidence>
<gene>
    <name evidence="5" type="primary">LOC106811033</name>
</gene>